<evidence type="ECO:0000256" key="2">
    <source>
        <dbReference type="SAM" id="MobiDB-lite"/>
    </source>
</evidence>
<dbReference type="GO" id="GO:0051087">
    <property type="term" value="F:protein-folding chaperone binding"/>
    <property type="evidence" value="ECO:0007669"/>
    <property type="project" value="TreeGrafter"/>
</dbReference>
<keyword evidence="1" id="KW-0143">Chaperone</keyword>
<dbReference type="GO" id="GO:0005783">
    <property type="term" value="C:endoplasmic reticulum"/>
    <property type="evidence" value="ECO:0007669"/>
    <property type="project" value="TreeGrafter"/>
</dbReference>
<dbReference type="InterPro" id="IPR001623">
    <property type="entry name" value="DnaJ_domain"/>
</dbReference>
<dbReference type="OrthoDB" id="10250354at2759"/>
<dbReference type="Pfam" id="PF00226">
    <property type="entry name" value="DnaJ"/>
    <property type="match status" value="1"/>
</dbReference>
<evidence type="ECO:0000259" key="4">
    <source>
        <dbReference type="PROSITE" id="PS50076"/>
    </source>
</evidence>
<keyword evidence="6" id="KW-1185">Reference proteome</keyword>
<dbReference type="PANTHER" id="PTHR44360">
    <property type="entry name" value="DNAJ HOMOLOG SUBFAMILY B MEMBER 9"/>
    <property type="match status" value="1"/>
</dbReference>
<evidence type="ECO:0000256" key="1">
    <source>
        <dbReference type="ARBA" id="ARBA00023186"/>
    </source>
</evidence>
<evidence type="ECO:0000313" key="6">
    <source>
        <dbReference type="Proteomes" id="UP000230002"/>
    </source>
</evidence>
<feature type="region of interest" description="Disordered" evidence="2">
    <location>
        <begin position="372"/>
        <end position="404"/>
    </location>
</feature>
<dbReference type="GO" id="GO:0051787">
    <property type="term" value="F:misfolded protein binding"/>
    <property type="evidence" value="ECO:0007669"/>
    <property type="project" value="TreeGrafter"/>
</dbReference>
<dbReference type="PRINTS" id="PR00625">
    <property type="entry name" value="JDOMAIN"/>
</dbReference>
<dbReference type="EMBL" id="AYKW01000023">
    <property type="protein sequence ID" value="PIL29066.1"/>
    <property type="molecule type" value="Genomic_DNA"/>
</dbReference>
<dbReference type="Proteomes" id="UP000230002">
    <property type="component" value="Unassembled WGS sequence"/>
</dbReference>
<feature type="transmembrane region" description="Helical" evidence="3">
    <location>
        <begin position="159"/>
        <end position="180"/>
    </location>
</feature>
<dbReference type="SUPFAM" id="SSF46565">
    <property type="entry name" value="Chaperone J-domain"/>
    <property type="match status" value="1"/>
</dbReference>
<feature type="transmembrane region" description="Helical" evidence="3">
    <location>
        <begin position="186"/>
        <end position="205"/>
    </location>
</feature>
<organism evidence="5 6">
    <name type="scientific">Ganoderma sinense ZZ0214-1</name>
    <dbReference type="NCBI Taxonomy" id="1077348"/>
    <lineage>
        <taxon>Eukaryota</taxon>
        <taxon>Fungi</taxon>
        <taxon>Dikarya</taxon>
        <taxon>Basidiomycota</taxon>
        <taxon>Agaricomycotina</taxon>
        <taxon>Agaricomycetes</taxon>
        <taxon>Polyporales</taxon>
        <taxon>Polyporaceae</taxon>
        <taxon>Ganoderma</taxon>
    </lineage>
</organism>
<comment type="caution">
    <text evidence="5">The sequence shown here is derived from an EMBL/GenBank/DDBJ whole genome shotgun (WGS) entry which is preliminary data.</text>
</comment>
<dbReference type="SMART" id="SM00271">
    <property type="entry name" value="DnaJ"/>
    <property type="match status" value="1"/>
</dbReference>
<dbReference type="GO" id="GO:0036503">
    <property type="term" value="P:ERAD pathway"/>
    <property type="evidence" value="ECO:0007669"/>
    <property type="project" value="TreeGrafter"/>
</dbReference>
<gene>
    <name evidence="5" type="ORF">GSI_09114</name>
</gene>
<dbReference type="PANTHER" id="PTHR44360:SF1">
    <property type="entry name" value="DNAJ HOMOLOG SUBFAMILY B MEMBER 9"/>
    <property type="match status" value="1"/>
</dbReference>
<dbReference type="InterPro" id="IPR051948">
    <property type="entry name" value="Hsp70_co-chaperone_J-domain"/>
</dbReference>
<feature type="transmembrane region" description="Helical" evidence="3">
    <location>
        <begin position="251"/>
        <end position="271"/>
    </location>
</feature>
<accession>A0A2G8S5L4</accession>
<dbReference type="CDD" id="cd06257">
    <property type="entry name" value="DnaJ"/>
    <property type="match status" value="1"/>
</dbReference>
<keyword evidence="3" id="KW-1133">Transmembrane helix</keyword>
<feature type="domain" description="J" evidence="4">
    <location>
        <begin position="76"/>
        <end position="139"/>
    </location>
</feature>
<keyword evidence="3" id="KW-0812">Transmembrane</keyword>
<evidence type="ECO:0000256" key="3">
    <source>
        <dbReference type="SAM" id="Phobius"/>
    </source>
</evidence>
<keyword evidence="3" id="KW-0472">Membrane</keyword>
<dbReference type="Gene3D" id="1.10.287.110">
    <property type="entry name" value="DnaJ domain"/>
    <property type="match status" value="1"/>
</dbReference>
<protein>
    <recommendedName>
        <fullName evidence="4">J domain-containing protein</fullName>
    </recommendedName>
</protein>
<evidence type="ECO:0000313" key="5">
    <source>
        <dbReference type="EMBL" id="PIL29066.1"/>
    </source>
</evidence>
<dbReference type="STRING" id="1077348.A0A2G8S5L4"/>
<dbReference type="InterPro" id="IPR036869">
    <property type="entry name" value="J_dom_sf"/>
</dbReference>
<dbReference type="PROSITE" id="PS50076">
    <property type="entry name" value="DNAJ_2"/>
    <property type="match status" value="1"/>
</dbReference>
<dbReference type="AlphaFoldDB" id="A0A2G8S5L4"/>
<proteinExistence type="predicted"/>
<name>A0A2G8S5L4_9APHY</name>
<reference evidence="5 6" key="1">
    <citation type="journal article" date="2015" name="Sci. Rep.">
        <title>Chromosome-level genome map provides insights into diverse defense mechanisms in the medicinal fungus Ganoderma sinense.</title>
        <authorList>
            <person name="Zhu Y."/>
            <person name="Xu J."/>
            <person name="Sun C."/>
            <person name="Zhou S."/>
            <person name="Xu H."/>
            <person name="Nelson D.R."/>
            <person name="Qian J."/>
            <person name="Song J."/>
            <person name="Luo H."/>
            <person name="Xiang L."/>
            <person name="Li Y."/>
            <person name="Xu Z."/>
            <person name="Ji A."/>
            <person name="Wang L."/>
            <person name="Lu S."/>
            <person name="Hayward A."/>
            <person name="Sun W."/>
            <person name="Li X."/>
            <person name="Schwartz D.C."/>
            <person name="Wang Y."/>
            <person name="Chen S."/>
        </authorList>
    </citation>
    <scope>NUCLEOTIDE SEQUENCE [LARGE SCALE GENOMIC DNA]</scope>
    <source>
        <strain evidence="5 6">ZZ0214-1</strain>
    </source>
</reference>
<sequence length="467" mass="51402">MLTGLLKYAGWTYLPNYASRQLLSIIHSVYPRIFGRPPPTPGTPAFQRHARWTYLFVVVSYLLYTFFDAATTVEPNYYQVLHVEPTADESTLKMAFRQFARRNHPDRVGPQGEAGFIQVRDAYEALKSPVKRFAYDRFGPDALEWSQCSTLREYIRHGLMQASGFYIASICVLLLLSASGRTGPVAYWRYILLALIAVYEMLFILDPSPSPTSEAGSKLTSVLFADPASTAHTSLFSFFWPRRVAYQHIRFLHSLFVLCSFALSNVAPVLFPQPSAEMEERVILSQAQQILQAANQISAEANAQLQTLYHAVHGPRTGTTAQDSTFPFLGDIQGGQDGRPADEVVGLLVRELENLILETQLRADGGPLKSAVDNAVERERRRRAAAEAEASAGRYSGGGASPASEGWLKRRISGFGGRMNGYAGGGVVMNGNGIASGGSVERSYDGSPVRGERTRVGYVRARSRSLG</sequence>